<dbReference type="SUPFAM" id="SSF52799">
    <property type="entry name" value="(Phosphotyrosine protein) phosphatases II"/>
    <property type="match status" value="1"/>
</dbReference>
<evidence type="ECO:0000256" key="2">
    <source>
        <dbReference type="ARBA" id="ARBA00007471"/>
    </source>
</evidence>
<reference evidence="16" key="2">
    <citation type="submission" date="2025-08" db="UniProtKB">
        <authorList>
            <consortium name="Ensembl"/>
        </authorList>
    </citation>
    <scope>IDENTIFICATION</scope>
</reference>
<dbReference type="InterPro" id="IPR003595">
    <property type="entry name" value="Tyr_Pase_cat"/>
</dbReference>
<dbReference type="InterPro" id="IPR030564">
    <property type="entry name" value="Myotubularin"/>
</dbReference>
<evidence type="ECO:0000256" key="6">
    <source>
        <dbReference type="ARBA" id="ARBA00022801"/>
    </source>
</evidence>
<evidence type="ECO:0000313" key="17">
    <source>
        <dbReference type="Proteomes" id="UP000694397"/>
    </source>
</evidence>
<dbReference type="Gene3D" id="3.30.40.10">
    <property type="entry name" value="Zinc/RING finger domain, C3HC4 (zinc finger)"/>
    <property type="match status" value="1"/>
</dbReference>
<dbReference type="InterPro" id="IPR029021">
    <property type="entry name" value="Prot-tyrosine_phosphatase-like"/>
</dbReference>
<keyword evidence="5 13" id="KW-0863">Zinc-finger</keyword>
<feature type="domain" description="Myotubularin phosphatase" evidence="15">
    <location>
        <begin position="156"/>
        <end position="565"/>
    </location>
</feature>
<feature type="binding site" evidence="12">
    <location>
        <begin position="340"/>
        <end position="341"/>
    </location>
    <ligand>
        <name>substrate</name>
    </ligand>
</feature>
<evidence type="ECO:0000256" key="5">
    <source>
        <dbReference type="ARBA" id="ARBA00022771"/>
    </source>
</evidence>
<evidence type="ECO:0000256" key="10">
    <source>
        <dbReference type="ARBA" id="ARBA00032571"/>
    </source>
</evidence>
<evidence type="ECO:0000256" key="12">
    <source>
        <dbReference type="PIRSR" id="PIRSR630564-2"/>
    </source>
</evidence>
<dbReference type="GO" id="GO:0052629">
    <property type="term" value="F:phosphatidylinositol-3,5-bisphosphate 3-phosphatase activity"/>
    <property type="evidence" value="ECO:0007669"/>
    <property type="project" value="UniProtKB-EC"/>
</dbReference>
<dbReference type="Proteomes" id="UP000694397">
    <property type="component" value="Chromosome 6"/>
</dbReference>
<dbReference type="SMART" id="SM00404">
    <property type="entry name" value="PTPc_motif"/>
    <property type="match status" value="1"/>
</dbReference>
<dbReference type="GO" id="GO:0016020">
    <property type="term" value="C:membrane"/>
    <property type="evidence" value="ECO:0007669"/>
    <property type="project" value="UniProtKB-SubCell"/>
</dbReference>
<dbReference type="GO" id="GO:0019903">
    <property type="term" value="F:protein phosphatase binding"/>
    <property type="evidence" value="ECO:0007669"/>
    <property type="project" value="TreeGrafter"/>
</dbReference>
<proteinExistence type="inferred from homology"/>
<feature type="binding site" evidence="12">
    <location>
        <begin position="402"/>
        <end position="408"/>
    </location>
    <ligand>
        <name>substrate</name>
    </ligand>
</feature>
<dbReference type="GeneTree" id="ENSGT00940000157272"/>
<gene>
    <name evidence="16" type="primary">LOC108932977</name>
</gene>
<evidence type="ECO:0000256" key="4">
    <source>
        <dbReference type="ARBA" id="ARBA00022723"/>
    </source>
</evidence>
<evidence type="ECO:0000256" key="11">
    <source>
        <dbReference type="PIRSR" id="PIRSR630564-1"/>
    </source>
</evidence>
<evidence type="ECO:0000256" key="9">
    <source>
        <dbReference type="ARBA" id="ARBA00023136"/>
    </source>
</evidence>
<dbReference type="EC" id="3.1.3.95" evidence="3"/>
<feature type="active site" description="Phosphocysteine intermediate" evidence="11">
    <location>
        <position position="402"/>
    </location>
</feature>
<dbReference type="Pfam" id="PF06602">
    <property type="entry name" value="Myotub-related"/>
    <property type="match status" value="1"/>
</dbReference>
<dbReference type="PROSITE" id="PS51339">
    <property type="entry name" value="PPASE_MYOTUBULARIN"/>
    <property type="match status" value="1"/>
</dbReference>
<dbReference type="GO" id="GO:0046856">
    <property type="term" value="P:phosphatidylinositol dephosphorylation"/>
    <property type="evidence" value="ECO:0007669"/>
    <property type="project" value="TreeGrafter"/>
</dbReference>
<keyword evidence="8" id="KW-0443">Lipid metabolism</keyword>
<dbReference type="InterPro" id="IPR010569">
    <property type="entry name" value="Myotubularin-like_Pase_dom"/>
</dbReference>
<comment type="subcellular location">
    <subcellularLocation>
        <location evidence="1">Membrane</location>
    </subcellularLocation>
</comment>
<dbReference type="Pfam" id="PF01363">
    <property type="entry name" value="FYVE"/>
    <property type="match status" value="1"/>
</dbReference>
<dbReference type="InterPro" id="IPR000306">
    <property type="entry name" value="Znf_FYVE"/>
</dbReference>
<feature type="domain" description="FYVE-type" evidence="14">
    <location>
        <begin position="951"/>
        <end position="1003"/>
    </location>
</feature>
<feature type="binding site" evidence="12">
    <location>
        <begin position="315"/>
        <end position="318"/>
    </location>
    <ligand>
        <name>substrate</name>
    </ligand>
</feature>
<dbReference type="InterPro" id="IPR017455">
    <property type="entry name" value="Znf_FYVE-rel"/>
</dbReference>
<dbReference type="GO" id="GO:0008270">
    <property type="term" value="F:zinc ion binding"/>
    <property type="evidence" value="ECO:0007669"/>
    <property type="project" value="UniProtKB-KW"/>
</dbReference>
<keyword evidence="17" id="KW-1185">Reference proteome</keyword>
<dbReference type="SMART" id="SM00064">
    <property type="entry name" value="FYVE"/>
    <property type="match status" value="1"/>
</dbReference>
<evidence type="ECO:0000256" key="7">
    <source>
        <dbReference type="ARBA" id="ARBA00022833"/>
    </source>
</evidence>
<evidence type="ECO:0000256" key="3">
    <source>
        <dbReference type="ARBA" id="ARBA00012903"/>
    </source>
</evidence>
<dbReference type="OrthoDB" id="271628at2759"/>
<keyword evidence="9" id="KW-0472">Membrane</keyword>
<keyword evidence="4" id="KW-0479">Metal-binding</keyword>
<evidence type="ECO:0000259" key="15">
    <source>
        <dbReference type="PROSITE" id="PS51339"/>
    </source>
</evidence>
<dbReference type="GO" id="GO:0004438">
    <property type="term" value="F:phosphatidylinositol-3-phosphate phosphatase activity"/>
    <property type="evidence" value="ECO:0007669"/>
    <property type="project" value="TreeGrafter"/>
</dbReference>
<accession>A0A8C9TA11</accession>
<dbReference type="PROSITE" id="PS50178">
    <property type="entry name" value="ZF_FYVE"/>
    <property type="match status" value="1"/>
</dbReference>
<dbReference type="InterPro" id="IPR011011">
    <property type="entry name" value="Znf_FYVE_PHD"/>
</dbReference>
<evidence type="ECO:0000256" key="1">
    <source>
        <dbReference type="ARBA" id="ARBA00004370"/>
    </source>
</evidence>
<dbReference type="InterPro" id="IPR013083">
    <property type="entry name" value="Znf_RING/FYVE/PHD"/>
</dbReference>
<dbReference type="InterPro" id="IPR016130">
    <property type="entry name" value="Tyr_Pase_AS"/>
</dbReference>
<keyword evidence="6" id="KW-0378">Hydrolase</keyword>
<keyword evidence="7" id="KW-0862">Zinc</keyword>
<reference evidence="16" key="3">
    <citation type="submission" date="2025-09" db="UniProtKB">
        <authorList>
            <consortium name="Ensembl"/>
        </authorList>
    </citation>
    <scope>IDENTIFICATION</scope>
</reference>
<evidence type="ECO:0000256" key="13">
    <source>
        <dbReference type="PROSITE-ProRule" id="PRU00091"/>
    </source>
</evidence>
<reference evidence="16 17" key="1">
    <citation type="submission" date="2019-04" db="EMBL/GenBank/DDBJ databases">
        <authorList>
            <consortium name="Wellcome Sanger Institute Data Sharing"/>
        </authorList>
    </citation>
    <scope>NUCLEOTIDE SEQUENCE [LARGE SCALE GENOMIC DNA]</scope>
</reference>
<dbReference type="GO" id="GO:0010506">
    <property type="term" value="P:regulation of autophagy"/>
    <property type="evidence" value="ECO:0007669"/>
    <property type="project" value="TreeGrafter"/>
</dbReference>
<name>A0A8C9TA11_SCLFO</name>
<evidence type="ECO:0000259" key="14">
    <source>
        <dbReference type="PROSITE" id="PS50178"/>
    </source>
</evidence>
<dbReference type="PROSITE" id="PS00383">
    <property type="entry name" value="TYR_PHOSPHATASE_1"/>
    <property type="match status" value="1"/>
</dbReference>
<dbReference type="AlphaFoldDB" id="A0A8C9TA11"/>
<organism evidence="16 17">
    <name type="scientific">Scleropages formosus</name>
    <name type="common">Asian bonytongue</name>
    <name type="synonym">Osteoglossum formosum</name>
    <dbReference type="NCBI Taxonomy" id="113540"/>
    <lineage>
        <taxon>Eukaryota</taxon>
        <taxon>Metazoa</taxon>
        <taxon>Chordata</taxon>
        <taxon>Craniata</taxon>
        <taxon>Vertebrata</taxon>
        <taxon>Euteleostomi</taxon>
        <taxon>Actinopterygii</taxon>
        <taxon>Neopterygii</taxon>
        <taxon>Teleostei</taxon>
        <taxon>Osteoglossocephala</taxon>
        <taxon>Osteoglossomorpha</taxon>
        <taxon>Osteoglossiformes</taxon>
        <taxon>Osteoglossidae</taxon>
        <taxon>Scleropages</taxon>
    </lineage>
</organism>
<evidence type="ECO:0000313" key="16">
    <source>
        <dbReference type="Ensembl" id="ENSSFOP00015048884.1"/>
    </source>
</evidence>
<dbReference type="PANTHER" id="PTHR10807:SF66">
    <property type="entry name" value="MYOTUBULARIN-RELATED PROTEIN 3"/>
    <property type="match status" value="1"/>
</dbReference>
<dbReference type="SUPFAM" id="SSF50729">
    <property type="entry name" value="PH domain-like"/>
    <property type="match status" value="1"/>
</dbReference>
<dbReference type="Ensembl" id="ENSSFOT00015043874.1">
    <property type="protein sequence ID" value="ENSSFOP00015048884.1"/>
    <property type="gene ID" value="ENSSFOG00015014589.2"/>
</dbReference>
<protein>
    <recommendedName>
        <fullName evidence="3">phosphatidylinositol-3,5-bisphosphate 3-phosphatase</fullName>
        <ecNumber evidence="3">3.1.3.95</ecNumber>
    </recommendedName>
    <alternativeName>
        <fullName evidence="10">Phosphatidylinositol-3,5-bisphosphate 3-phosphatase</fullName>
    </alternativeName>
</protein>
<dbReference type="GO" id="GO:0005737">
    <property type="term" value="C:cytoplasm"/>
    <property type="evidence" value="ECO:0007669"/>
    <property type="project" value="TreeGrafter"/>
</dbReference>
<comment type="similarity">
    <text evidence="2">Belongs to the protein-tyrosine phosphatase family. Non-receptor class myotubularin subfamily.</text>
</comment>
<dbReference type="PANTHER" id="PTHR10807">
    <property type="entry name" value="MYOTUBULARIN-RELATED"/>
    <property type="match status" value="1"/>
</dbReference>
<dbReference type="SUPFAM" id="SSF57903">
    <property type="entry name" value="FYVE/PHD zinc finger"/>
    <property type="match status" value="1"/>
</dbReference>
<evidence type="ECO:0000256" key="8">
    <source>
        <dbReference type="ARBA" id="ARBA00023098"/>
    </source>
</evidence>
<sequence length="1023" mass="116175">MGEDEEQRKPVVVQTSQITPRKVPFTEEESLQALFLELHGEMTMFVGRAEDAVIAISNYRLHIRFKESVVNIPLLLIESVECRDMVQLLLTCKDCKVIRCRFSTFEQCQEWLKRLACAVRPSPRLEEFFSFIFHACCAEMCSLEKEQRVQHCQPGDHVTLRFVNEVQRMGFDMQKAWRITKINKKYRLCSSYPEQLLVPAWVTDTELESVATFRSWKRFPAVVYRHQSTGAVISRCAQPEVSWWGWRSADDEHLIQSIARACTMDTGSRSTESSNVAQLSAVYFGQLYPGSYLCDLHVQKLLILDARSYAAAVANRAKGGGCEYPEYYPNCEVVFMGMANIHSIRRSFHSLRLLCTQMPDPTNWLSALEGTKWLQHLSLLIKAALLVANAVDRDHRPVLVHCSDGWDRTPQIVALSKILLDPYYRTIEGFQVLVEMEWLDFGHKFADRCGHGENWEDINERCPVFMQWLDSVHQLQRQFPCCFEFNEAFLVKLVQHTYSCLFGTFLCNSRREREERRIQERTCSVWSLLRPNNPAFHNVLYSAHSEAVLQPVYHVRSLMLWSAVYLPASFPATPSDDTSTFYPEDPHQSRLPKTRSFESLPSLCESEGSLTVIRRSSVPSLNKWKDQRHPLEFRMGVLPEVLKTQDPGCIFTHVQDAVQSRLAEDAALSVTLTMEQMANILQEASEDDEDGVGEIQKDNYFDCGKNKNVRPQIHEAVTRHYKRSDSLLKQALEDPKVQVYSDGLISKEESAKCQYMNPHPAVSGSGIAACGRGTASRSDPRVTESPCQLALGSDLLPSAVLDKSEDSDSQLLGSVNPLTERKSLLQLPPKTLVTAPLKVHKGRLLCNSWRFSPQVPGALTSTPDGPHEPFGLDEDGLALHCDVVQQRLWQMELNHRQQVEVLRRQVQELWGRLDAQRLYRKRCSNGNLGHAAVRQAGLPRNAFVSNSAETDHTAAQCHSYEGGFWQSGKKHHCRNCGHMFCTSCCDDLMEPSHICRACYGNGQLSAMSPVDLELQEPITANSH</sequence>